<proteinExistence type="predicted"/>
<gene>
    <name evidence="1" type="ORF">B9479_008060</name>
</gene>
<keyword evidence="2" id="KW-1185">Reference proteome</keyword>
<dbReference type="EMBL" id="NIDF01000256">
    <property type="protein sequence ID" value="TYJ51368.1"/>
    <property type="molecule type" value="Genomic_DNA"/>
</dbReference>
<name>A0A5D3AL40_9TREE</name>
<sequence length="311" mass="35345">MSSITPVTFAALHPVHHLIFEELVASAPHSALRLCSSTYKRVIPLLYVDIYPSPAVFEGLRWNSGDERTMKALQNTRTLKICDFASLNTLYELAGQEPESHTIPSPSAPSHTIEAIPRYPYIYDNIFPNLERLEFGFPVLRESVDGYFNMFSPEDPGPLDREKILFQCIKCIKKLLSSNIREVVIYLDEEGEEYWNKALHLLHTTFPSTNDAAVVVSIYLIAFHLPINPGTAPITTLPPLHRALYSIPITTTDSFGRRTSPNEMLSYFEPMEEGLGMKRVKRTMSAEWDFSFLMRIRIKTAKSMERLATEG</sequence>
<evidence type="ECO:0000313" key="1">
    <source>
        <dbReference type="EMBL" id="TYJ51368.1"/>
    </source>
</evidence>
<reference evidence="1 2" key="1">
    <citation type="submission" date="2017-05" db="EMBL/GenBank/DDBJ databases">
        <title>The Genome Sequence of Tsuchiyaea wingfieldii DSM 27421.</title>
        <authorList>
            <person name="Cuomo C."/>
            <person name="Passer A."/>
            <person name="Billmyre B."/>
            <person name="Heitman J."/>
        </authorList>
    </citation>
    <scope>NUCLEOTIDE SEQUENCE [LARGE SCALE GENOMIC DNA]</scope>
    <source>
        <strain evidence="1 2">DSM 27421</strain>
    </source>
</reference>
<comment type="caution">
    <text evidence="1">The sequence shown here is derived from an EMBL/GenBank/DDBJ whole genome shotgun (WGS) entry which is preliminary data.</text>
</comment>
<dbReference type="Proteomes" id="UP000322245">
    <property type="component" value="Unassembled WGS sequence"/>
</dbReference>
<dbReference type="AlphaFoldDB" id="A0A5D3AL40"/>
<dbReference type="InterPro" id="IPR022235">
    <property type="entry name" value="DUF3760"/>
</dbReference>
<accession>A0A5D3AL40</accession>
<protein>
    <submittedName>
        <fullName evidence="1">Uncharacterized protein</fullName>
    </submittedName>
</protein>
<organism evidence="1 2">
    <name type="scientific">Cryptococcus floricola</name>
    <dbReference type="NCBI Taxonomy" id="2591691"/>
    <lineage>
        <taxon>Eukaryota</taxon>
        <taxon>Fungi</taxon>
        <taxon>Dikarya</taxon>
        <taxon>Basidiomycota</taxon>
        <taxon>Agaricomycotina</taxon>
        <taxon>Tremellomycetes</taxon>
        <taxon>Tremellales</taxon>
        <taxon>Cryptococcaceae</taxon>
        <taxon>Cryptococcus</taxon>
    </lineage>
</organism>
<evidence type="ECO:0000313" key="2">
    <source>
        <dbReference type="Proteomes" id="UP000322245"/>
    </source>
</evidence>
<dbReference type="Pfam" id="PF12586">
    <property type="entry name" value="DUF3760"/>
    <property type="match status" value="1"/>
</dbReference>